<proteinExistence type="predicted"/>
<reference evidence="5" key="1">
    <citation type="journal article" date="2015" name="Genome Announc.">
        <title>Draft Genome Sequence of Anaerolineae Strain TC1, a Novel Isolate from a Methanogenic Wastewater Treatment System.</title>
        <authorList>
            <person name="Matsuura N."/>
            <person name="Tourlousse D.M."/>
            <person name="Sun L."/>
            <person name="Toyonaga M."/>
            <person name="Kuroda K."/>
            <person name="Ohashi A."/>
            <person name="Cruz R."/>
            <person name="Yamaguchi T."/>
            <person name="Sekiguchi Y."/>
        </authorList>
    </citation>
    <scope>NUCLEOTIDE SEQUENCE [LARGE SCALE GENOMIC DNA]</scope>
    <source>
        <strain evidence="5">TC1</strain>
    </source>
</reference>
<name>A0A0K8PC09_9CHLR</name>
<keyword evidence="3" id="KW-0862">Zinc</keyword>
<dbReference type="Pfam" id="PF01979">
    <property type="entry name" value="Amidohydro_1"/>
    <property type="match status" value="1"/>
</dbReference>
<dbReference type="Gene3D" id="2.30.40.10">
    <property type="entry name" value="Urease, subunit C, domain 1"/>
    <property type="match status" value="1"/>
</dbReference>
<protein>
    <submittedName>
        <fullName evidence="5">Cytosine/adenosine deaminase</fullName>
    </submittedName>
</protein>
<dbReference type="PATRIC" id="fig|1678840.3.peg.763"/>
<feature type="domain" description="Amidohydrolase-related" evidence="4">
    <location>
        <begin position="55"/>
        <end position="360"/>
    </location>
</feature>
<dbReference type="GO" id="GO:0016814">
    <property type="term" value="F:hydrolase activity, acting on carbon-nitrogen (but not peptide) bonds, in cyclic amidines"/>
    <property type="evidence" value="ECO:0007669"/>
    <property type="project" value="UniProtKB-ARBA"/>
</dbReference>
<gene>
    <name evidence="5" type="ORF">ATC1_12214</name>
</gene>
<dbReference type="Gene3D" id="3.20.20.140">
    <property type="entry name" value="Metal-dependent hydrolases"/>
    <property type="match status" value="1"/>
</dbReference>
<dbReference type="AlphaFoldDB" id="A0A0K8PC09"/>
<evidence type="ECO:0000259" key="4">
    <source>
        <dbReference type="Pfam" id="PF01979"/>
    </source>
</evidence>
<dbReference type="FunFam" id="3.20.20.140:FF:000014">
    <property type="entry name" value="5-methylthioadenosine/S-adenosylhomocysteine deaminase"/>
    <property type="match status" value="1"/>
</dbReference>
<evidence type="ECO:0000313" key="5">
    <source>
        <dbReference type="EMBL" id="GAP39680.1"/>
    </source>
</evidence>
<dbReference type="RefSeq" id="WP_062278333.1">
    <property type="nucleotide sequence ID" value="NZ_DF968180.1"/>
</dbReference>
<evidence type="ECO:0000256" key="3">
    <source>
        <dbReference type="ARBA" id="ARBA00022833"/>
    </source>
</evidence>
<sequence length="362" mass="39914">MKRLLQHADILCGGNDWTPLKNAYLAIENDRILSIGLERPQGEFDQIMDMSGCLLLPGLYNMHTHTPMSLLRGLGSGLPLDKWLFEKMLPIESRMTKADASVGARIAMMEMLASGVVSFSDMYHHPSNYADDVLSSGMKANLGYPIMAVPGEDQSVHEAKVQESFDFFDRYNNAGSGRLLANFAIHAEYTSTVDSVKEFSQICKDHHTQMQIHLSETIKEHEECKQRHGKTPARFFYDLGVFDNPTIAAHCVVVEAEDMDLLKEKDVTVVHNPSSNMKLGSGFMPMKAMLERGIRVTLGTDGDASNNNQNLLEEMHLAALIHCGYTKDPTLLRTSDLLSMATCNGAAGQGRPDCGSLAAGMK</sequence>
<keyword evidence="2" id="KW-0378">Hydrolase</keyword>
<dbReference type="SUPFAM" id="SSF51338">
    <property type="entry name" value="Composite domain of metallo-dependent hydrolases"/>
    <property type="match status" value="1"/>
</dbReference>
<dbReference type="PANTHER" id="PTHR43794:SF11">
    <property type="entry name" value="AMIDOHYDROLASE-RELATED DOMAIN-CONTAINING PROTEIN"/>
    <property type="match status" value="1"/>
</dbReference>
<dbReference type="GO" id="GO:0046872">
    <property type="term" value="F:metal ion binding"/>
    <property type="evidence" value="ECO:0007669"/>
    <property type="project" value="UniProtKB-KW"/>
</dbReference>
<organism evidence="5">
    <name type="scientific">Flexilinea flocculi</name>
    <dbReference type="NCBI Taxonomy" id="1678840"/>
    <lineage>
        <taxon>Bacteria</taxon>
        <taxon>Bacillati</taxon>
        <taxon>Chloroflexota</taxon>
        <taxon>Anaerolineae</taxon>
        <taxon>Anaerolineales</taxon>
        <taxon>Anaerolineaceae</taxon>
        <taxon>Flexilinea</taxon>
    </lineage>
</organism>
<dbReference type="InterPro" id="IPR011059">
    <property type="entry name" value="Metal-dep_hydrolase_composite"/>
</dbReference>
<dbReference type="Proteomes" id="UP000053370">
    <property type="component" value="Unassembled WGS sequence"/>
</dbReference>
<evidence type="ECO:0000256" key="1">
    <source>
        <dbReference type="ARBA" id="ARBA00022723"/>
    </source>
</evidence>
<dbReference type="CDD" id="cd01298">
    <property type="entry name" value="ATZ_TRZ_like"/>
    <property type="match status" value="1"/>
</dbReference>
<evidence type="ECO:0000256" key="2">
    <source>
        <dbReference type="ARBA" id="ARBA00022801"/>
    </source>
</evidence>
<accession>A0A0K8PC09</accession>
<dbReference type="InterPro" id="IPR006680">
    <property type="entry name" value="Amidohydro-rel"/>
</dbReference>
<dbReference type="PANTHER" id="PTHR43794">
    <property type="entry name" value="AMINOHYDROLASE SSNA-RELATED"/>
    <property type="match status" value="1"/>
</dbReference>
<evidence type="ECO:0000313" key="6">
    <source>
        <dbReference type="Proteomes" id="UP000053370"/>
    </source>
</evidence>
<dbReference type="EMBL" id="DF968180">
    <property type="protein sequence ID" value="GAP39680.1"/>
    <property type="molecule type" value="Genomic_DNA"/>
</dbReference>
<dbReference type="OrthoDB" id="9807210at2"/>
<keyword evidence="1" id="KW-0479">Metal-binding</keyword>
<dbReference type="InterPro" id="IPR050287">
    <property type="entry name" value="MTA/SAH_deaminase"/>
</dbReference>
<dbReference type="STRING" id="1678840.ATC1_12214"/>
<dbReference type="InterPro" id="IPR032466">
    <property type="entry name" value="Metal_Hydrolase"/>
</dbReference>
<dbReference type="SUPFAM" id="SSF51556">
    <property type="entry name" value="Metallo-dependent hydrolases"/>
    <property type="match status" value="1"/>
</dbReference>
<dbReference type="GO" id="GO:0019239">
    <property type="term" value="F:deaminase activity"/>
    <property type="evidence" value="ECO:0007669"/>
    <property type="project" value="UniProtKB-ARBA"/>
</dbReference>
<keyword evidence="6" id="KW-1185">Reference proteome</keyword>